<dbReference type="PANTHER" id="PTHR40455:SF1">
    <property type="entry name" value="ANTITOXIN HIGA"/>
    <property type="match status" value="1"/>
</dbReference>
<dbReference type="PANTHER" id="PTHR40455">
    <property type="entry name" value="ANTITOXIN HIGA"/>
    <property type="match status" value="1"/>
</dbReference>
<reference evidence="1 2" key="1">
    <citation type="submission" date="2024-03" db="EMBL/GenBank/DDBJ databases">
        <title>Novel species of the genus Variovorax.</title>
        <authorList>
            <person name="Liu Q."/>
            <person name="Xin Y.-H."/>
        </authorList>
    </citation>
    <scope>NUCLEOTIDE SEQUENCE [LARGE SCALE GENOMIC DNA]</scope>
    <source>
        <strain evidence="1 2">KACC 18901</strain>
    </source>
</reference>
<name>A0ABU8XFG8_9BURK</name>
<dbReference type="EMBL" id="JBBKZS010000018">
    <property type="protein sequence ID" value="MEJ8858627.1"/>
    <property type="molecule type" value="Genomic_DNA"/>
</dbReference>
<accession>A0ABU8XFG8</accession>
<gene>
    <name evidence="1" type="ORF">WKW79_28920</name>
</gene>
<evidence type="ECO:0000313" key="2">
    <source>
        <dbReference type="Proteomes" id="UP001367030"/>
    </source>
</evidence>
<proteinExistence type="predicted"/>
<dbReference type="Proteomes" id="UP001367030">
    <property type="component" value="Unassembled WGS sequence"/>
</dbReference>
<protein>
    <submittedName>
        <fullName evidence="1">Transcriptional regulator</fullName>
    </submittedName>
</protein>
<comment type="caution">
    <text evidence="1">The sequence shown here is derived from an EMBL/GenBank/DDBJ whole genome shotgun (WGS) entry which is preliminary data.</text>
</comment>
<dbReference type="RefSeq" id="WP_340338687.1">
    <property type="nucleotide sequence ID" value="NZ_JBBKZS010000018.1"/>
</dbReference>
<organism evidence="1 2">
    <name type="scientific">Variovorax robiniae</name>
    <dbReference type="NCBI Taxonomy" id="1836199"/>
    <lineage>
        <taxon>Bacteria</taxon>
        <taxon>Pseudomonadati</taxon>
        <taxon>Pseudomonadota</taxon>
        <taxon>Betaproteobacteria</taxon>
        <taxon>Burkholderiales</taxon>
        <taxon>Comamonadaceae</taxon>
        <taxon>Variovorax</taxon>
    </lineage>
</organism>
<keyword evidence="2" id="KW-1185">Reference proteome</keyword>
<dbReference type="InterPro" id="IPR039060">
    <property type="entry name" value="Antitox_HigA"/>
</dbReference>
<sequence>MEVHAIRTEAAYRAALREVSALVDLDPEIDTPEGERLDVLGTLVQAYEARHYPIDPPDPVDAIKFRMDQAGLSVADMVPYIGPPNRVYEVLNRKRSLTLNMIRRLAELGIPAEVLIGHGQVHAAA</sequence>
<evidence type="ECO:0000313" key="1">
    <source>
        <dbReference type="EMBL" id="MEJ8858627.1"/>
    </source>
</evidence>